<organism evidence="1 2">
    <name type="scientific">Aequorivita soesokkakensis</name>
    <dbReference type="NCBI Taxonomy" id="1385699"/>
    <lineage>
        <taxon>Bacteria</taxon>
        <taxon>Pseudomonadati</taxon>
        <taxon>Bacteroidota</taxon>
        <taxon>Flavobacteriia</taxon>
        <taxon>Flavobacteriales</taxon>
        <taxon>Flavobacteriaceae</taxon>
        <taxon>Aequorivita</taxon>
    </lineage>
</organism>
<evidence type="ECO:0000313" key="2">
    <source>
        <dbReference type="Proteomes" id="UP000077552"/>
    </source>
</evidence>
<dbReference type="STRING" id="1385699.A7A78_00660"/>
<dbReference type="Proteomes" id="UP000077552">
    <property type="component" value="Unassembled WGS sequence"/>
</dbReference>
<protein>
    <recommendedName>
        <fullName evidence="3">STAS/SEC14 domain-containing protein</fullName>
    </recommendedName>
</protein>
<proteinExistence type="predicted"/>
<reference evidence="1 2" key="1">
    <citation type="submission" date="2016-05" db="EMBL/GenBank/DDBJ databases">
        <title>Genome sequencing of Vitellibacter soesokkakensis RSSK-12.</title>
        <authorList>
            <person name="Thevarajoo S."/>
            <person name="Selvaratnam C."/>
            <person name="Goh K.M."/>
            <person name="Chan K.-G."/>
            <person name="Chong C.S."/>
        </authorList>
    </citation>
    <scope>NUCLEOTIDE SEQUENCE [LARGE SCALE GENOMIC DNA]</scope>
    <source>
        <strain evidence="1 2">RSSK-12</strain>
    </source>
</reference>
<evidence type="ECO:0000313" key="1">
    <source>
        <dbReference type="EMBL" id="OAD92457.1"/>
    </source>
</evidence>
<name>A0A1A9LHA0_9FLAO</name>
<dbReference type="OrthoDB" id="1144359at2"/>
<gene>
    <name evidence="1" type="ORF">A7A78_00660</name>
</gene>
<dbReference type="RefSeq" id="WP_068760238.1">
    <property type="nucleotide sequence ID" value="NZ_LXIE01000001.1"/>
</dbReference>
<dbReference type="EMBL" id="LXIE01000001">
    <property type="protein sequence ID" value="OAD92457.1"/>
    <property type="molecule type" value="Genomic_DNA"/>
</dbReference>
<comment type="caution">
    <text evidence="1">The sequence shown here is derived from an EMBL/GenBank/DDBJ whole genome shotgun (WGS) entry which is preliminary data.</text>
</comment>
<keyword evidence="2" id="KW-1185">Reference proteome</keyword>
<dbReference type="AlphaFoldDB" id="A0A1A9LHA0"/>
<accession>A0A1A9LHA0</accession>
<evidence type="ECO:0008006" key="3">
    <source>
        <dbReference type="Google" id="ProtNLM"/>
    </source>
</evidence>
<sequence>MIETLHFEFGEIRIFKNFVVVVMKEGITVKPEYNNDLIAISEKYFNERPFGYITYRKNSYSVNPMVYIETSKIENLIGFAVVSSEGLKVSNLELEKRFLKKPLRHFINLDDAKDWINGLIEEGA</sequence>